<dbReference type="STRING" id="233100.SAMN05216526_1137"/>
<dbReference type="AlphaFoldDB" id="A0A1R3VX06"/>
<protein>
    <recommendedName>
        <fullName evidence="8">Probable membrane transporter protein</fullName>
    </recommendedName>
</protein>
<evidence type="ECO:0000256" key="2">
    <source>
        <dbReference type="ARBA" id="ARBA00009142"/>
    </source>
</evidence>
<evidence type="ECO:0000256" key="5">
    <source>
        <dbReference type="ARBA" id="ARBA00022692"/>
    </source>
</evidence>
<comment type="similarity">
    <text evidence="2 8">Belongs to the 4-toluene sulfonate uptake permease (TSUP) (TC 2.A.102) family.</text>
</comment>
<dbReference type="InterPro" id="IPR052017">
    <property type="entry name" value="TSUP"/>
</dbReference>
<comment type="subcellular location">
    <subcellularLocation>
        <location evidence="1 8">Cell membrane</location>
        <topology evidence="1 8">Multi-pass membrane protein</topology>
    </subcellularLocation>
</comment>
<organism evidence="9 10">
    <name type="scientific">Ectothiorhodosinus mongolicus</name>
    <dbReference type="NCBI Taxonomy" id="233100"/>
    <lineage>
        <taxon>Bacteria</taxon>
        <taxon>Pseudomonadati</taxon>
        <taxon>Pseudomonadota</taxon>
        <taxon>Gammaproteobacteria</taxon>
        <taxon>Chromatiales</taxon>
        <taxon>Ectothiorhodospiraceae</taxon>
        <taxon>Ectothiorhodosinus</taxon>
    </lineage>
</organism>
<feature type="transmembrane region" description="Helical" evidence="8">
    <location>
        <begin position="101"/>
        <end position="118"/>
    </location>
</feature>
<sequence length="253" mass="27267">MSLGPEVLLLALLVCIGAALIHGAFGLGFPMVATPLLALMFDVKTAILLTLAPNVLVNLWSLMHGGGCWQTIKQYWYIAAVMTLGSAIGTVLLIVLDPNPFRLLLAASIVFYLVSDRLSRLDLSILSKKRHQSGIMIGLGGGLLGGTVNVGAPPLMIYFLELGVKPLVLVQAINLCFLAGKSTQIITFAALGYLTTDLIFWSIPLAIVAMGGLSVGMRLRQHFDASQYRKMLRLLLWLLSALLVSQFAYAVIT</sequence>
<dbReference type="Pfam" id="PF01925">
    <property type="entry name" value="TauE"/>
    <property type="match status" value="1"/>
</dbReference>
<feature type="transmembrane region" description="Helical" evidence="8">
    <location>
        <begin position="36"/>
        <end position="63"/>
    </location>
</feature>
<evidence type="ECO:0000256" key="6">
    <source>
        <dbReference type="ARBA" id="ARBA00022989"/>
    </source>
</evidence>
<keyword evidence="3" id="KW-0813">Transport</keyword>
<keyword evidence="7 8" id="KW-0472">Membrane</keyword>
<evidence type="ECO:0000256" key="8">
    <source>
        <dbReference type="RuleBase" id="RU363041"/>
    </source>
</evidence>
<feature type="transmembrane region" description="Helical" evidence="8">
    <location>
        <begin position="231"/>
        <end position="252"/>
    </location>
</feature>
<feature type="transmembrane region" description="Helical" evidence="8">
    <location>
        <begin position="75"/>
        <end position="95"/>
    </location>
</feature>
<evidence type="ECO:0000256" key="1">
    <source>
        <dbReference type="ARBA" id="ARBA00004651"/>
    </source>
</evidence>
<evidence type="ECO:0000256" key="4">
    <source>
        <dbReference type="ARBA" id="ARBA00022475"/>
    </source>
</evidence>
<keyword evidence="4 8" id="KW-1003">Cell membrane</keyword>
<feature type="transmembrane region" description="Helical" evidence="8">
    <location>
        <begin position="198"/>
        <end position="219"/>
    </location>
</feature>
<dbReference type="InterPro" id="IPR002781">
    <property type="entry name" value="TM_pro_TauE-like"/>
</dbReference>
<evidence type="ECO:0000256" key="3">
    <source>
        <dbReference type="ARBA" id="ARBA00022448"/>
    </source>
</evidence>
<evidence type="ECO:0000256" key="7">
    <source>
        <dbReference type="ARBA" id="ARBA00023136"/>
    </source>
</evidence>
<dbReference type="RefSeq" id="WP_076755540.1">
    <property type="nucleotide sequence ID" value="NZ_CP023018.1"/>
</dbReference>
<proteinExistence type="inferred from homology"/>
<reference evidence="9 10" key="1">
    <citation type="submission" date="2017-01" db="EMBL/GenBank/DDBJ databases">
        <authorList>
            <person name="Mah S.A."/>
            <person name="Swanson W.J."/>
            <person name="Moy G.W."/>
            <person name="Vacquier V.D."/>
        </authorList>
    </citation>
    <scope>NUCLEOTIDE SEQUENCE [LARGE SCALE GENOMIC DNA]</scope>
    <source>
        <strain evidence="9 10">M9</strain>
    </source>
</reference>
<gene>
    <name evidence="9" type="ORF">SAMN05216526_1137</name>
</gene>
<dbReference type="Proteomes" id="UP000223759">
    <property type="component" value="Unassembled WGS sequence"/>
</dbReference>
<keyword evidence="5 8" id="KW-0812">Transmembrane</keyword>
<keyword evidence="6 8" id="KW-1133">Transmembrane helix</keyword>
<accession>A0A1R3VX06</accession>
<name>A0A1R3VX06_9GAMM</name>
<dbReference type="EMBL" id="FTPK01000002">
    <property type="protein sequence ID" value="SIT69681.1"/>
    <property type="molecule type" value="Genomic_DNA"/>
</dbReference>
<evidence type="ECO:0000313" key="9">
    <source>
        <dbReference type="EMBL" id="SIT69681.1"/>
    </source>
</evidence>
<keyword evidence="10" id="KW-1185">Reference proteome</keyword>
<feature type="transmembrane region" description="Helical" evidence="8">
    <location>
        <begin position="139"/>
        <end position="160"/>
    </location>
</feature>
<evidence type="ECO:0000313" key="10">
    <source>
        <dbReference type="Proteomes" id="UP000223759"/>
    </source>
</evidence>
<dbReference type="PANTHER" id="PTHR30269">
    <property type="entry name" value="TRANSMEMBRANE PROTEIN YFCA"/>
    <property type="match status" value="1"/>
</dbReference>
<dbReference type="OrthoDB" id="9155169at2"/>
<dbReference type="PANTHER" id="PTHR30269:SF32">
    <property type="entry name" value="MEMBRANE TRANSPORTER PROTEIN-RELATED"/>
    <property type="match status" value="1"/>
</dbReference>
<dbReference type="GO" id="GO:0005886">
    <property type="term" value="C:plasma membrane"/>
    <property type="evidence" value="ECO:0007669"/>
    <property type="project" value="UniProtKB-SubCell"/>
</dbReference>